<protein>
    <submittedName>
        <fullName evidence="5">Uncharacterized protein</fullName>
    </submittedName>
</protein>
<dbReference type="GO" id="GO:0008168">
    <property type="term" value="F:methyltransferase activity"/>
    <property type="evidence" value="ECO:0007669"/>
    <property type="project" value="UniProtKB-KW"/>
</dbReference>
<accession>A0A7S1Z804</accession>
<evidence type="ECO:0000256" key="1">
    <source>
        <dbReference type="ARBA" id="ARBA00022603"/>
    </source>
</evidence>
<reference evidence="5" key="1">
    <citation type="submission" date="2021-01" db="EMBL/GenBank/DDBJ databases">
        <authorList>
            <person name="Corre E."/>
            <person name="Pelletier E."/>
            <person name="Niang G."/>
            <person name="Scheremetjew M."/>
            <person name="Finn R."/>
            <person name="Kale V."/>
            <person name="Holt S."/>
            <person name="Cochrane G."/>
            <person name="Meng A."/>
            <person name="Brown T."/>
            <person name="Cohen L."/>
        </authorList>
    </citation>
    <scope>NUCLEOTIDE SEQUENCE</scope>
    <source>
        <strain evidence="5">Grunow 1884</strain>
    </source>
</reference>
<dbReference type="PANTHER" id="PTHR43542:SF1">
    <property type="entry name" value="METHYLTRANSFERASE"/>
    <property type="match status" value="1"/>
</dbReference>
<dbReference type="InterPro" id="IPR004398">
    <property type="entry name" value="RNA_MeTrfase_RsmD"/>
</dbReference>
<name>A0A7S1Z804_TRICV</name>
<dbReference type="InterPro" id="IPR029063">
    <property type="entry name" value="SAM-dependent_MTases_sf"/>
</dbReference>
<dbReference type="PANTHER" id="PTHR43542">
    <property type="entry name" value="METHYLTRANSFERASE"/>
    <property type="match status" value="1"/>
</dbReference>
<evidence type="ECO:0000256" key="4">
    <source>
        <dbReference type="SAM" id="SignalP"/>
    </source>
</evidence>
<sequence length="360" mass="38775">MTLPGPSTAAAVVAAVLFVVAAASLPDPTSAFGLATRRGTMTMKRPHRRRRSADGSSSAPAVPVGLEPDGTTVIPQNLRRKVRASRPSLGHVVPSSASSSRTKKRGGSAGSALRPQGRERDVGLNNPSNLRILGGTARGRKLDSPEVYLRPMMGKVREAVFSTFTSFGLYDRGSNVRHLDIFAGSGSVGLESLSRGAGHVTFVDFADDCCDAVERNVKRCGFDVDEDDDDGTGRRAGTERTRVVRADYLRALRDPESVGIPPLTTYGIVTLCPPYEEVVYADLIEAVCNSRLVTDDTVIMIEYPVELGCLPHVITREDGGKVIGVRNRKYGRTVIAMYVVNPTGRMEVASSRPEEFVSLR</sequence>
<dbReference type="AlphaFoldDB" id="A0A7S1Z804"/>
<dbReference type="Gene3D" id="3.40.50.150">
    <property type="entry name" value="Vaccinia Virus protein VP39"/>
    <property type="match status" value="1"/>
</dbReference>
<feature type="region of interest" description="Disordered" evidence="3">
    <location>
        <begin position="36"/>
        <end position="132"/>
    </location>
</feature>
<evidence type="ECO:0000313" key="5">
    <source>
        <dbReference type="EMBL" id="CAD9331258.1"/>
    </source>
</evidence>
<proteinExistence type="predicted"/>
<feature type="signal peptide" evidence="4">
    <location>
        <begin position="1"/>
        <end position="31"/>
    </location>
</feature>
<feature type="chain" id="PRO_5030908917" evidence="4">
    <location>
        <begin position="32"/>
        <end position="360"/>
    </location>
</feature>
<dbReference type="Pfam" id="PF03602">
    <property type="entry name" value="Cons_hypoth95"/>
    <property type="match status" value="1"/>
</dbReference>
<dbReference type="EMBL" id="HBGO01010794">
    <property type="protein sequence ID" value="CAD9331258.1"/>
    <property type="molecule type" value="Transcribed_RNA"/>
</dbReference>
<keyword evidence="4" id="KW-0732">Signal</keyword>
<evidence type="ECO:0000256" key="3">
    <source>
        <dbReference type="SAM" id="MobiDB-lite"/>
    </source>
</evidence>
<dbReference type="SUPFAM" id="SSF53335">
    <property type="entry name" value="S-adenosyl-L-methionine-dependent methyltransferases"/>
    <property type="match status" value="1"/>
</dbReference>
<dbReference type="GO" id="GO:0031167">
    <property type="term" value="P:rRNA methylation"/>
    <property type="evidence" value="ECO:0007669"/>
    <property type="project" value="InterPro"/>
</dbReference>
<keyword evidence="2" id="KW-0808">Transferase</keyword>
<keyword evidence="1" id="KW-0489">Methyltransferase</keyword>
<evidence type="ECO:0000256" key="2">
    <source>
        <dbReference type="ARBA" id="ARBA00022679"/>
    </source>
</evidence>
<organism evidence="5">
    <name type="scientific">Trieres chinensis</name>
    <name type="common">Marine centric diatom</name>
    <name type="synonym">Odontella sinensis</name>
    <dbReference type="NCBI Taxonomy" id="1514140"/>
    <lineage>
        <taxon>Eukaryota</taxon>
        <taxon>Sar</taxon>
        <taxon>Stramenopiles</taxon>
        <taxon>Ochrophyta</taxon>
        <taxon>Bacillariophyta</taxon>
        <taxon>Mediophyceae</taxon>
        <taxon>Biddulphiophycidae</taxon>
        <taxon>Eupodiscales</taxon>
        <taxon>Parodontellaceae</taxon>
        <taxon>Trieres</taxon>
    </lineage>
</organism>
<gene>
    <name evidence="5" type="ORF">OSIN01602_LOCUS6025</name>
</gene>